<dbReference type="InterPro" id="IPR004399">
    <property type="entry name" value="HMP/HMP-P_kinase_dom"/>
</dbReference>
<dbReference type="EMBL" id="JAGIKT010000073">
    <property type="protein sequence ID" value="MBP0114959.1"/>
    <property type="molecule type" value="Genomic_DNA"/>
</dbReference>
<dbReference type="EC" id="2.7.1.49" evidence="2"/>
<comment type="caution">
    <text evidence="4">The sequence shown here is derived from an EMBL/GenBank/DDBJ whole genome shotgun (WGS) entry which is preliminary data.</text>
</comment>
<keyword evidence="4" id="KW-0808">Transferase</keyword>
<evidence type="ECO:0000259" key="3">
    <source>
        <dbReference type="Pfam" id="PF08543"/>
    </source>
</evidence>
<dbReference type="GO" id="GO:0008972">
    <property type="term" value="F:phosphomethylpyrimidine kinase activity"/>
    <property type="evidence" value="ECO:0007669"/>
    <property type="project" value="UniProtKB-EC"/>
</dbReference>
<comment type="pathway">
    <text evidence="1">Cofactor biosynthesis; thiamine diphosphate biosynthesis.</text>
</comment>
<dbReference type="InterPro" id="IPR013749">
    <property type="entry name" value="PM/HMP-P_kinase-1"/>
</dbReference>
<dbReference type="PANTHER" id="PTHR20858">
    <property type="entry name" value="PHOSPHOMETHYLPYRIMIDINE KINASE"/>
    <property type="match status" value="1"/>
</dbReference>
<evidence type="ECO:0000313" key="5">
    <source>
        <dbReference type="Proteomes" id="UP000669317"/>
    </source>
</evidence>
<keyword evidence="5" id="KW-1185">Reference proteome</keyword>
<dbReference type="NCBIfam" id="TIGR00097">
    <property type="entry name" value="HMP-P_kinase"/>
    <property type="match status" value="1"/>
</dbReference>
<keyword evidence="4" id="KW-0418">Kinase</keyword>
<dbReference type="Gene3D" id="3.40.1190.20">
    <property type="match status" value="1"/>
</dbReference>
<dbReference type="Proteomes" id="UP000669317">
    <property type="component" value="Unassembled WGS sequence"/>
</dbReference>
<gene>
    <name evidence="4" type="primary">thiD</name>
    <name evidence="4" type="ORF">JWS04_28630</name>
</gene>
<evidence type="ECO:0000313" key="4">
    <source>
        <dbReference type="EMBL" id="MBP0114959.1"/>
    </source>
</evidence>
<sequence>MTTPVALTIAGSDSSGGAGIQADLKTFAALGVYGASVITALTAQNTRGVTGIHAVPAEFVTAQMDAVFSDLEVGAVKIGMVAQAASIDAIAAALSRWAFRHVVLDPVMVATSGDRLLASEAVDALRTKLIPLATVITPNLPEAAALLDEPMAASEAEIESQGRRLLSLGCRAVLVKGGHGEGAESIDYLVGADTTIALAAPRLPTKNTHGTGCSLSSAIAAGLAKGEGLENAVRNAKAWISAAIGAADRFSVGHGHAPIHHFHKFY</sequence>
<dbReference type="InterPro" id="IPR029056">
    <property type="entry name" value="Ribokinase-like"/>
</dbReference>
<name>A0ABS4A5H7_9BRAD</name>
<dbReference type="RefSeq" id="WP_122406559.1">
    <property type="nucleotide sequence ID" value="NZ_JAGIKT010000073.1"/>
</dbReference>
<dbReference type="SUPFAM" id="SSF53613">
    <property type="entry name" value="Ribokinase-like"/>
    <property type="match status" value="1"/>
</dbReference>
<evidence type="ECO:0000256" key="1">
    <source>
        <dbReference type="ARBA" id="ARBA00004948"/>
    </source>
</evidence>
<organism evidence="4 5">
    <name type="scientific">Bradyrhizobium vignae</name>
    <dbReference type="NCBI Taxonomy" id="1549949"/>
    <lineage>
        <taxon>Bacteria</taxon>
        <taxon>Pseudomonadati</taxon>
        <taxon>Pseudomonadota</taxon>
        <taxon>Alphaproteobacteria</taxon>
        <taxon>Hyphomicrobiales</taxon>
        <taxon>Nitrobacteraceae</taxon>
        <taxon>Bradyrhizobium</taxon>
    </lineage>
</organism>
<dbReference type="GO" id="GO:0008902">
    <property type="term" value="F:hydroxymethylpyrimidine kinase activity"/>
    <property type="evidence" value="ECO:0007669"/>
    <property type="project" value="UniProtKB-EC"/>
</dbReference>
<feature type="domain" description="Pyridoxamine kinase/Phosphomethylpyrimidine kinase" evidence="3">
    <location>
        <begin position="13"/>
        <end position="260"/>
    </location>
</feature>
<accession>A0ABS4A5H7</accession>
<protein>
    <recommendedName>
        <fullName evidence="2">hydroxymethylpyrimidine kinase</fullName>
        <ecNumber evidence="2">2.7.1.49</ecNumber>
    </recommendedName>
</protein>
<evidence type="ECO:0000256" key="2">
    <source>
        <dbReference type="ARBA" id="ARBA00012135"/>
    </source>
</evidence>
<dbReference type="PANTHER" id="PTHR20858:SF17">
    <property type="entry name" value="HYDROXYMETHYLPYRIMIDINE_PHOSPHOMETHYLPYRIMIDINE KINASE THI20-RELATED"/>
    <property type="match status" value="1"/>
</dbReference>
<reference evidence="4 5" key="1">
    <citation type="submission" date="2021-03" db="EMBL/GenBank/DDBJ databases">
        <title>Genome Sequence of Bradyrhizobium vignae strain ISRA400.</title>
        <authorList>
            <person name="Tisa L.S."/>
            <person name="Svistoonoff S."/>
            <person name="Hocher V."/>
            <person name="Fall S."/>
            <person name="Zaiya A."/>
            <person name="Naing D."/>
            <person name="Niang N."/>
            <person name="Diouf A."/>
            <person name="Dasylva M.C."/>
            <person name="Toure O."/>
            <person name="Gueye M."/>
            <person name="Gully D."/>
            <person name="Tisseyre P."/>
            <person name="Simpson S."/>
            <person name="Morris K."/>
            <person name="Thomas W.K."/>
        </authorList>
    </citation>
    <scope>NUCLEOTIDE SEQUENCE [LARGE SCALE GENOMIC DNA]</scope>
    <source>
        <strain evidence="4 5">ISRA400</strain>
    </source>
</reference>
<dbReference type="CDD" id="cd01169">
    <property type="entry name" value="HMPP_kinase"/>
    <property type="match status" value="1"/>
</dbReference>
<proteinExistence type="predicted"/>
<dbReference type="Pfam" id="PF08543">
    <property type="entry name" value="Phos_pyr_kin"/>
    <property type="match status" value="1"/>
</dbReference>